<organism evidence="2 3">
    <name type="scientific">Gnomoniopsis smithogilvyi</name>
    <dbReference type="NCBI Taxonomy" id="1191159"/>
    <lineage>
        <taxon>Eukaryota</taxon>
        <taxon>Fungi</taxon>
        <taxon>Dikarya</taxon>
        <taxon>Ascomycota</taxon>
        <taxon>Pezizomycotina</taxon>
        <taxon>Sordariomycetes</taxon>
        <taxon>Sordariomycetidae</taxon>
        <taxon>Diaporthales</taxon>
        <taxon>Gnomoniaceae</taxon>
        <taxon>Gnomoniopsis</taxon>
    </lineage>
</organism>
<dbReference type="Proteomes" id="UP001140453">
    <property type="component" value="Unassembled WGS sequence"/>
</dbReference>
<evidence type="ECO:0000313" key="3">
    <source>
        <dbReference type="Proteomes" id="UP001140453"/>
    </source>
</evidence>
<protein>
    <submittedName>
        <fullName evidence="2">Uncharacterized protein</fullName>
    </submittedName>
</protein>
<dbReference type="OrthoDB" id="5375886at2759"/>
<feature type="compositionally biased region" description="Basic and acidic residues" evidence="1">
    <location>
        <begin position="55"/>
        <end position="74"/>
    </location>
</feature>
<feature type="region of interest" description="Disordered" evidence="1">
    <location>
        <begin position="1"/>
        <end position="74"/>
    </location>
</feature>
<accession>A0A9W9CZC0</accession>
<comment type="caution">
    <text evidence="2">The sequence shown here is derived from an EMBL/GenBank/DDBJ whole genome shotgun (WGS) entry which is preliminary data.</text>
</comment>
<name>A0A9W9CZC0_9PEZI</name>
<evidence type="ECO:0000256" key="1">
    <source>
        <dbReference type="SAM" id="MobiDB-lite"/>
    </source>
</evidence>
<proteinExistence type="predicted"/>
<dbReference type="AlphaFoldDB" id="A0A9W9CZC0"/>
<keyword evidence="3" id="KW-1185">Reference proteome</keyword>
<sequence length="74" mass="7649">MSSTEAGGRQSPAPEDQSNAQVGQPAGGQGTDSSDNKQSSNKDDLSALSSNPKGPLDDAVKDKFTKTEETPINK</sequence>
<evidence type="ECO:0000313" key="2">
    <source>
        <dbReference type="EMBL" id="KAJ4393642.1"/>
    </source>
</evidence>
<dbReference type="EMBL" id="JAPEVB010000002">
    <property type="protein sequence ID" value="KAJ4393642.1"/>
    <property type="molecule type" value="Genomic_DNA"/>
</dbReference>
<gene>
    <name evidence="2" type="ORF">N0V93_002856</name>
</gene>
<reference evidence="2" key="1">
    <citation type="submission" date="2022-10" db="EMBL/GenBank/DDBJ databases">
        <title>Tapping the CABI collections for fungal endophytes: first genome assemblies for Collariella, Neodidymelliopsis, Ascochyta clinopodiicola, Didymella pomorum, Didymosphaeria variabile, Neocosmospora piperis and Neocucurbitaria cava.</title>
        <authorList>
            <person name="Hill R."/>
        </authorList>
    </citation>
    <scope>NUCLEOTIDE SEQUENCE</scope>
    <source>
        <strain evidence="2">IMI 355082</strain>
    </source>
</reference>